<evidence type="ECO:0000313" key="1">
    <source>
        <dbReference type="EMBL" id="MBK1868079.1"/>
    </source>
</evidence>
<comment type="caution">
    <text evidence="1">The sequence shown here is derived from an EMBL/GenBank/DDBJ whole genome shotgun (WGS) entry which is preliminary data.</text>
</comment>
<keyword evidence="2" id="KW-1185">Reference proteome</keyword>
<dbReference type="Proteomes" id="UP000616151">
    <property type="component" value="Unassembled WGS sequence"/>
</dbReference>
<keyword evidence="1" id="KW-0808">Transferase</keyword>
<reference evidence="1" key="1">
    <citation type="submission" date="2021-01" db="EMBL/GenBank/DDBJ databases">
        <authorList>
            <person name="Sun Q."/>
        </authorList>
    </citation>
    <scope>NUCLEOTIDE SEQUENCE</scope>
    <source>
        <strain evidence="1">YIM B02566</strain>
    </source>
</reference>
<keyword evidence="1" id="KW-0489">Methyltransferase</keyword>
<name>A0ACC5R5Y8_9HYPH</name>
<accession>A0ACC5R5Y8</accession>
<dbReference type="EMBL" id="JAENHL010000007">
    <property type="protein sequence ID" value="MBK1868079.1"/>
    <property type="molecule type" value="Genomic_DNA"/>
</dbReference>
<gene>
    <name evidence="1" type="ORF">JHL16_17100</name>
</gene>
<sequence>MGAITKLRKYLLARLRRGVLDYAADGVGVWGKNLSFMHEPKFAAAWAKSRELNKEGWVKSKRGVPEVAWRAHVACWAASRGLALEGDFVECGVHTGLFSVAIAEFLNFAQQPKKFYLFDTFAGLPDYALKPAEDTGRTINDRKYFDVFDIAKRNFAPYPNIELVKGVLPDTLSAVDGKRIAYLSIDLNNVVGEKAVIERLWPQVTPGAIILLDDYGFAAFADQHDMWNDFARSVDRVIVTLPTGQGLLVR</sequence>
<organism evidence="1 2">
    <name type="scientific">Taklimakanibacter albus</name>
    <dbReference type="NCBI Taxonomy" id="2800327"/>
    <lineage>
        <taxon>Bacteria</taxon>
        <taxon>Pseudomonadati</taxon>
        <taxon>Pseudomonadota</taxon>
        <taxon>Alphaproteobacteria</taxon>
        <taxon>Hyphomicrobiales</taxon>
        <taxon>Aestuariivirgaceae</taxon>
        <taxon>Taklimakanibacter</taxon>
    </lineage>
</organism>
<protein>
    <submittedName>
        <fullName evidence="1">Class I SAM-dependent methyltransferase</fullName>
    </submittedName>
</protein>
<evidence type="ECO:0000313" key="2">
    <source>
        <dbReference type="Proteomes" id="UP000616151"/>
    </source>
</evidence>
<proteinExistence type="predicted"/>